<organism evidence="2 3">
    <name type="scientific">Microvirga vignae</name>
    <dbReference type="NCBI Taxonomy" id="1225564"/>
    <lineage>
        <taxon>Bacteria</taxon>
        <taxon>Pseudomonadati</taxon>
        <taxon>Pseudomonadota</taxon>
        <taxon>Alphaproteobacteria</taxon>
        <taxon>Hyphomicrobiales</taxon>
        <taxon>Methylobacteriaceae</taxon>
        <taxon>Microvirga</taxon>
    </lineage>
</organism>
<evidence type="ECO:0000313" key="2">
    <source>
        <dbReference type="EMBL" id="KLK91890.1"/>
    </source>
</evidence>
<protein>
    <recommendedName>
        <fullName evidence="1">Rubredoxin domain-containing protein</fullName>
    </recommendedName>
</protein>
<dbReference type="EMBL" id="LCYG01000043">
    <property type="protein sequence ID" value="KLK91890.1"/>
    <property type="molecule type" value="Genomic_DNA"/>
</dbReference>
<comment type="caution">
    <text evidence="2">The sequence shown here is derived from an EMBL/GenBank/DDBJ whole genome shotgun (WGS) entry which is preliminary data.</text>
</comment>
<sequence length="316" mass="36498">MRLKLIDEVLKLIHSGGLRHEHGTPWFQVAQRQFDSQTQLYQAFLSETKRDERERELFRLLNEFLARSVQKDSSVIAPKITNAPRTVQAPTDAEYLSYRDPVSTRRWEAIPEDWQCPICQRSKRQVVRKSKAGRWSGGIREHFEPVPETDETALWARRRLLPGFRNAFVMHDSKKVLICSGCQDVATQLKQRRRDIPDQFLTIDDLRDCLLAVEAHAEHEVDWDEAANRALNNAAVGSAWDAYFKHCSMAVEARERYRQAIRFGGCNQDEAFQIVAEDIMLDARVDDADEALCLAKWLVSDAERRRSEMNAEVVLS</sequence>
<dbReference type="SUPFAM" id="SSF57802">
    <property type="entry name" value="Rubredoxin-like"/>
    <property type="match status" value="1"/>
</dbReference>
<proteinExistence type="predicted"/>
<dbReference type="PATRIC" id="fig|1225564.3.peg.4601"/>
<keyword evidence="3" id="KW-1185">Reference proteome</keyword>
<feature type="domain" description="Rubredoxin" evidence="1">
    <location>
        <begin position="106"/>
        <end position="125"/>
    </location>
</feature>
<accession>A0A0H1R9K6</accession>
<evidence type="ECO:0000313" key="3">
    <source>
        <dbReference type="Proteomes" id="UP000035489"/>
    </source>
</evidence>
<reference evidence="2 3" key="1">
    <citation type="submission" date="2015-05" db="EMBL/GenBank/DDBJ databases">
        <title>Draft genome sequence of Microvirga vignae strain BR3299, a novel nitrogen fixing bacteria isolated from Brazil semi-aired region.</title>
        <authorList>
            <person name="Zilli J.E."/>
            <person name="Passos S.R."/>
            <person name="Leite J."/>
            <person name="Baldani J.I."/>
            <person name="Xavier G.R."/>
            <person name="Rumjaneck N.G."/>
            <person name="Simoes-Araujo J.L."/>
        </authorList>
    </citation>
    <scope>NUCLEOTIDE SEQUENCE [LARGE SCALE GENOMIC DNA]</scope>
    <source>
        <strain evidence="2 3">BR3299</strain>
    </source>
</reference>
<evidence type="ECO:0000259" key="1">
    <source>
        <dbReference type="Pfam" id="PF00301"/>
    </source>
</evidence>
<dbReference type="Proteomes" id="UP000035489">
    <property type="component" value="Unassembled WGS sequence"/>
</dbReference>
<dbReference type="GO" id="GO:0005506">
    <property type="term" value="F:iron ion binding"/>
    <property type="evidence" value="ECO:0007669"/>
    <property type="project" value="InterPro"/>
</dbReference>
<name>A0A0H1R9K6_9HYPH</name>
<dbReference type="Pfam" id="PF00301">
    <property type="entry name" value="Rubredoxin"/>
    <property type="match status" value="1"/>
</dbReference>
<gene>
    <name evidence="2" type="ORF">AA309_17445</name>
</gene>
<dbReference type="InterPro" id="IPR024935">
    <property type="entry name" value="Rubredoxin_dom"/>
</dbReference>
<dbReference type="AlphaFoldDB" id="A0A0H1R9K6"/>